<proteinExistence type="inferred from homology"/>
<dbReference type="GO" id="GO:0016301">
    <property type="term" value="F:kinase activity"/>
    <property type="evidence" value="ECO:0007669"/>
    <property type="project" value="UniProtKB-KW"/>
</dbReference>
<dbReference type="Pfam" id="PF01594">
    <property type="entry name" value="AI-2E_transport"/>
    <property type="match status" value="1"/>
</dbReference>
<evidence type="ECO:0000256" key="6">
    <source>
        <dbReference type="SAM" id="Phobius"/>
    </source>
</evidence>
<evidence type="ECO:0000256" key="5">
    <source>
        <dbReference type="ARBA" id="ARBA00023136"/>
    </source>
</evidence>
<feature type="transmembrane region" description="Helical" evidence="6">
    <location>
        <begin position="211"/>
        <end position="236"/>
    </location>
</feature>
<protein>
    <submittedName>
        <fullName evidence="7">Outer membrane protein</fullName>
    </submittedName>
</protein>
<dbReference type="AlphaFoldDB" id="O69293"/>
<dbReference type="PANTHER" id="PTHR21716:SF4">
    <property type="entry name" value="TRANSMEMBRANE PROTEIN 245"/>
    <property type="match status" value="1"/>
</dbReference>
<evidence type="ECO:0000256" key="1">
    <source>
        <dbReference type="ARBA" id="ARBA00004141"/>
    </source>
</evidence>
<accession>O69293</accession>
<feature type="transmembrane region" description="Helical" evidence="6">
    <location>
        <begin position="97"/>
        <end position="114"/>
    </location>
</feature>
<dbReference type="InterPro" id="IPR002549">
    <property type="entry name" value="AI-2E-like"/>
</dbReference>
<keyword evidence="4 6" id="KW-1133">Transmembrane helix</keyword>
<feature type="transmembrane region" description="Helical" evidence="6">
    <location>
        <begin position="165"/>
        <end position="190"/>
    </location>
</feature>
<feature type="transmembrane region" description="Helical" evidence="6">
    <location>
        <begin position="276"/>
        <end position="302"/>
    </location>
</feature>
<feature type="transmembrane region" description="Helical" evidence="6">
    <location>
        <begin position="45"/>
        <end position="62"/>
    </location>
</feature>
<feature type="transmembrane region" description="Helical" evidence="6">
    <location>
        <begin position="20"/>
        <end position="38"/>
    </location>
</feature>
<comment type="similarity">
    <text evidence="2">Belongs to the autoinducer-2 exporter (AI-2E) (TC 2.A.86) family.</text>
</comment>
<comment type="subcellular location">
    <subcellularLocation>
        <location evidence="1">Membrane</location>
        <topology evidence="1">Multi-pass membrane protein</topology>
    </subcellularLocation>
</comment>
<dbReference type="GO" id="GO:0016020">
    <property type="term" value="C:membrane"/>
    <property type="evidence" value="ECO:0007669"/>
    <property type="project" value="UniProtKB-SubCell"/>
</dbReference>
<name>O69293_CAMJU</name>
<feature type="transmembrane region" description="Helical" evidence="6">
    <location>
        <begin position="322"/>
        <end position="349"/>
    </location>
</feature>
<evidence type="ECO:0000256" key="4">
    <source>
        <dbReference type="ARBA" id="ARBA00022989"/>
    </source>
</evidence>
<reference evidence="7" key="1">
    <citation type="submission" date="1998-03" db="EMBL/GenBank/DDBJ databases">
        <authorList>
            <person name="Griffiths P.L."/>
            <person name="Connerton I.F."/>
        </authorList>
    </citation>
    <scope>NUCLEOTIDE SEQUENCE</scope>
    <source>
        <strain evidence="7">NCTC 11168</strain>
    </source>
</reference>
<dbReference type="GO" id="GO:0005524">
    <property type="term" value="F:ATP binding"/>
    <property type="evidence" value="ECO:0007669"/>
    <property type="project" value="UniProtKB-KW"/>
</dbReference>
<evidence type="ECO:0000256" key="3">
    <source>
        <dbReference type="ARBA" id="ARBA00022692"/>
    </source>
</evidence>
<dbReference type="PANTHER" id="PTHR21716">
    <property type="entry name" value="TRANSMEMBRANE PROTEIN"/>
    <property type="match status" value="1"/>
</dbReference>
<dbReference type="GO" id="GO:0000160">
    <property type="term" value="P:phosphorelay signal transduction system"/>
    <property type="evidence" value="ECO:0007669"/>
    <property type="project" value="UniProtKB-KW"/>
</dbReference>
<dbReference type="Gene3D" id="1.20.120.620">
    <property type="entry name" value="Backbone structure of the membrane domain of e. Coli histidine kinase receptor kdpd"/>
    <property type="match status" value="1"/>
</dbReference>
<sequence>MKIKFLLLKYEVKKSFDFLGFSKITGVLLLATTIGFVFHKFTTQPSNIVMISILAVFASTFIPDNKIFAFYSSLVSVLIYNFFFLEPIFSLKVHDSGNIITFTTMFIVLVTQTLDYVKNYQFTLPESFNFLEPKIKEFLASIDLNSISKQILSYASSFTKSGAKFLIDMVLICVFYFFANLYGTELVIYLKSIIPIDKKELDDVLSEVGNVMAVVLYSMVIVAIFQGALFGLITIFYGYDGILMGVIFAVSSLIPAIGGALIYMPVSLYEFASNNLNSALVIFIYSVIVISFIADTLIKPLIIKWINKKLVKTPTKINELLIFLAMIAGISTFGFWGIILGPAILTFFVSTLRMYVILKDKNLI</sequence>
<evidence type="ECO:0000256" key="2">
    <source>
        <dbReference type="ARBA" id="ARBA00009773"/>
    </source>
</evidence>
<keyword evidence="3 6" id="KW-0812">Transmembrane</keyword>
<feature type="transmembrane region" description="Helical" evidence="6">
    <location>
        <begin position="68"/>
        <end position="85"/>
    </location>
</feature>
<keyword evidence="5 6" id="KW-0472">Membrane</keyword>
<dbReference type="EMBL" id="Y16882">
    <property type="protein sequence ID" value="CAA76498.1"/>
    <property type="molecule type" value="Genomic_DNA"/>
</dbReference>
<feature type="transmembrane region" description="Helical" evidence="6">
    <location>
        <begin position="242"/>
        <end position="264"/>
    </location>
</feature>
<organism evidence="7">
    <name type="scientific">Campylobacter jejuni</name>
    <dbReference type="NCBI Taxonomy" id="197"/>
    <lineage>
        <taxon>Bacteria</taxon>
        <taxon>Pseudomonadati</taxon>
        <taxon>Campylobacterota</taxon>
        <taxon>Epsilonproteobacteria</taxon>
        <taxon>Campylobacterales</taxon>
        <taxon>Campylobacteraceae</taxon>
        <taxon>Campylobacter</taxon>
    </lineage>
</organism>
<dbReference type="InterPro" id="IPR038318">
    <property type="entry name" value="KdpD_sf"/>
</dbReference>
<evidence type="ECO:0000313" key="7">
    <source>
        <dbReference type="EMBL" id="CAA76498.1"/>
    </source>
</evidence>